<dbReference type="CDD" id="cd11045">
    <property type="entry name" value="CYP136-like"/>
    <property type="match status" value="1"/>
</dbReference>
<evidence type="ECO:0000256" key="9">
    <source>
        <dbReference type="RuleBase" id="RU000461"/>
    </source>
</evidence>
<dbReference type="EMBL" id="SLXQ01000004">
    <property type="protein sequence ID" value="TCP53652.1"/>
    <property type="molecule type" value="Genomic_DNA"/>
</dbReference>
<dbReference type="GO" id="GO:0005506">
    <property type="term" value="F:iron ion binding"/>
    <property type="evidence" value="ECO:0007669"/>
    <property type="project" value="InterPro"/>
</dbReference>
<keyword evidence="7 9" id="KW-0503">Monooxygenase</keyword>
<keyword evidence="5 9" id="KW-0560">Oxidoreductase</keyword>
<evidence type="ECO:0000256" key="6">
    <source>
        <dbReference type="ARBA" id="ARBA00023004"/>
    </source>
</evidence>
<dbReference type="PANTHER" id="PTHR24286:SF24">
    <property type="entry name" value="LANOSTEROL 14-ALPHA DEMETHYLASE"/>
    <property type="match status" value="1"/>
</dbReference>
<dbReference type="AlphaFoldDB" id="A0A4R2QUI0"/>
<comment type="cofactor">
    <cofactor evidence="1 8">
        <name>heme</name>
        <dbReference type="ChEBI" id="CHEBI:30413"/>
    </cofactor>
</comment>
<keyword evidence="11" id="KW-1185">Reference proteome</keyword>
<evidence type="ECO:0000256" key="4">
    <source>
        <dbReference type="ARBA" id="ARBA00022723"/>
    </source>
</evidence>
<reference evidence="10 11" key="1">
    <citation type="submission" date="2019-03" db="EMBL/GenBank/DDBJ databases">
        <title>Genomic Encyclopedia of Type Strains, Phase IV (KMG-IV): sequencing the most valuable type-strain genomes for metagenomic binning, comparative biology and taxonomic classification.</title>
        <authorList>
            <person name="Goeker M."/>
        </authorList>
    </citation>
    <scope>NUCLEOTIDE SEQUENCE [LARGE SCALE GENOMIC DNA]</scope>
    <source>
        <strain evidence="10 11">DSM 45765</strain>
    </source>
</reference>
<dbReference type="PANTHER" id="PTHR24286">
    <property type="entry name" value="CYTOCHROME P450 26"/>
    <property type="match status" value="1"/>
</dbReference>
<protein>
    <submittedName>
        <fullName evidence="10">Cytochrome P450</fullName>
    </submittedName>
</protein>
<evidence type="ECO:0000313" key="11">
    <source>
        <dbReference type="Proteomes" id="UP000294911"/>
    </source>
</evidence>
<name>A0A4R2QUI0_9PSEU</name>
<dbReference type="RefSeq" id="WP_132877358.1">
    <property type="nucleotide sequence ID" value="NZ_SLXQ01000004.1"/>
</dbReference>
<gene>
    <name evidence="10" type="ORF">EV191_104221</name>
</gene>
<dbReference type="InterPro" id="IPR036396">
    <property type="entry name" value="Cyt_P450_sf"/>
</dbReference>
<evidence type="ECO:0000256" key="3">
    <source>
        <dbReference type="ARBA" id="ARBA00022617"/>
    </source>
</evidence>
<dbReference type="GO" id="GO:0016705">
    <property type="term" value="F:oxidoreductase activity, acting on paired donors, with incorporation or reduction of molecular oxygen"/>
    <property type="evidence" value="ECO:0007669"/>
    <property type="project" value="InterPro"/>
</dbReference>
<proteinExistence type="inferred from homology"/>
<dbReference type="Pfam" id="PF00067">
    <property type="entry name" value="p450"/>
    <property type="match status" value="2"/>
</dbReference>
<dbReference type="PRINTS" id="PR00465">
    <property type="entry name" value="EP450IV"/>
</dbReference>
<accession>A0A4R2QUI0</accession>
<keyword evidence="3 8" id="KW-0349">Heme</keyword>
<dbReference type="Proteomes" id="UP000294911">
    <property type="component" value="Unassembled WGS sequence"/>
</dbReference>
<dbReference type="GO" id="GO:0020037">
    <property type="term" value="F:heme binding"/>
    <property type="evidence" value="ECO:0007669"/>
    <property type="project" value="InterPro"/>
</dbReference>
<dbReference type="PROSITE" id="PS00086">
    <property type="entry name" value="CYTOCHROME_P450"/>
    <property type="match status" value="1"/>
</dbReference>
<dbReference type="InterPro" id="IPR017972">
    <property type="entry name" value="Cyt_P450_CS"/>
</dbReference>
<comment type="caution">
    <text evidence="10">The sequence shown here is derived from an EMBL/GenBank/DDBJ whole genome shotgun (WGS) entry which is preliminary data.</text>
</comment>
<evidence type="ECO:0000313" key="10">
    <source>
        <dbReference type="EMBL" id="TCP53652.1"/>
    </source>
</evidence>
<evidence type="ECO:0000256" key="8">
    <source>
        <dbReference type="PIRSR" id="PIRSR602403-1"/>
    </source>
</evidence>
<dbReference type="InterPro" id="IPR002403">
    <property type="entry name" value="Cyt_P450_E_grp-IV"/>
</dbReference>
<dbReference type="PRINTS" id="PR00385">
    <property type="entry name" value="P450"/>
</dbReference>
<organism evidence="10 11">
    <name type="scientific">Tamaricihabitans halophyticus</name>
    <dbReference type="NCBI Taxonomy" id="1262583"/>
    <lineage>
        <taxon>Bacteria</taxon>
        <taxon>Bacillati</taxon>
        <taxon>Actinomycetota</taxon>
        <taxon>Actinomycetes</taxon>
        <taxon>Pseudonocardiales</taxon>
        <taxon>Pseudonocardiaceae</taxon>
        <taxon>Tamaricihabitans</taxon>
    </lineage>
</organism>
<dbReference type="SUPFAM" id="SSF48264">
    <property type="entry name" value="Cytochrome P450"/>
    <property type="match status" value="1"/>
</dbReference>
<dbReference type="OrthoDB" id="5290182at2"/>
<dbReference type="GO" id="GO:0004497">
    <property type="term" value="F:monooxygenase activity"/>
    <property type="evidence" value="ECO:0007669"/>
    <property type="project" value="UniProtKB-KW"/>
</dbReference>
<evidence type="ECO:0000256" key="7">
    <source>
        <dbReference type="ARBA" id="ARBA00023033"/>
    </source>
</evidence>
<sequence length="483" mass="54457">MPSTVRKALDAVRGPTPLLVAAPLPRKVDEAMANMRGPRRPLATPPPGSDLRPVMGDGGLPLLGYSIEVMRNGYAVARRRYAEYGPVSWMSFLGMRMVGVAGPEATQTVLINKDKAFSQDGWVTMIDRFFHRGLMLLDFDEHLTHRRIMQEAFTSERLAGYTEQVGPCVREALPHWRTGEPFQIYPELKQLTLDIATRVFMDERSGAEADRVNKAFVDAVRAPTALLRAPIPGGRWRAGLQGRQVLERYFADNLPAKRRSNGRDLFSALCHATTPDGERFSDEDVINHMIFLMMAAHDTTTITTSAATYFLAKHPEWQQKAREESLALGDEPLDMAALDQLHTLDLVIKESLRLLAPVPTYMRRAVTDTEVAGHYIPKGMITIVSPAVNHFDPEYWTNPDEFDPDRFSEGRREDKGHRFAWLPFGGGVHKCIGLHFGTLEVKTLLHEMLRNYDWSVPADYEVRWDFTSLPIPVDGLPIVLSRR</sequence>
<dbReference type="InterPro" id="IPR001128">
    <property type="entry name" value="Cyt_P450"/>
</dbReference>
<evidence type="ECO:0000256" key="1">
    <source>
        <dbReference type="ARBA" id="ARBA00001971"/>
    </source>
</evidence>
<feature type="binding site" description="axial binding residue" evidence="8">
    <location>
        <position position="431"/>
    </location>
    <ligand>
        <name>heme</name>
        <dbReference type="ChEBI" id="CHEBI:30413"/>
    </ligand>
    <ligandPart>
        <name>Fe</name>
        <dbReference type="ChEBI" id="CHEBI:18248"/>
    </ligandPart>
</feature>
<comment type="similarity">
    <text evidence="2 9">Belongs to the cytochrome P450 family.</text>
</comment>
<evidence type="ECO:0000256" key="5">
    <source>
        <dbReference type="ARBA" id="ARBA00023002"/>
    </source>
</evidence>
<evidence type="ECO:0000256" key="2">
    <source>
        <dbReference type="ARBA" id="ARBA00010617"/>
    </source>
</evidence>
<keyword evidence="4 8" id="KW-0479">Metal-binding</keyword>
<keyword evidence="6 8" id="KW-0408">Iron</keyword>
<dbReference type="Gene3D" id="1.10.630.10">
    <property type="entry name" value="Cytochrome P450"/>
    <property type="match status" value="1"/>
</dbReference>
<dbReference type="GO" id="GO:0016125">
    <property type="term" value="P:sterol metabolic process"/>
    <property type="evidence" value="ECO:0007669"/>
    <property type="project" value="TreeGrafter"/>
</dbReference>